<dbReference type="SUPFAM" id="SSF46785">
    <property type="entry name" value="Winged helix' DNA-binding domain"/>
    <property type="match status" value="1"/>
</dbReference>
<evidence type="ECO:0000259" key="5">
    <source>
        <dbReference type="PROSITE" id="PS50931"/>
    </source>
</evidence>
<dbReference type="Pfam" id="PF00126">
    <property type="entry name" value="HTH_1"/>
    <property type="match status" value="1"/>
</dbReference>
<evidence type="ECO:0000256" key="1">
    <source>
        <dbReference type="ARBA" id="ARBA00009437"/>
    </source>
</evidence>
<dbReference type="InterPro" id="IPR005119">
    <property type="entry name" value="LysR_subst-bd"/>
</dbReference>
<keyword evidence="3" id="KW-0238">DNA-binding</keyword>
<dbReference type="PRINTS" id="PR00039">
    <property type="entry name" value="HTHLYSR"/>
</dbReference>
<dbReference type="Gene3D" id="1.10.10.10">
    <property type="entry name" value="Winged helix-like DNA-binding domain superfamily/Winged helix DNA-binding domain"/>
    <property type="match status" value="1"/>
</dbReference>
<evidence type="ECO:0000256" key="4">
    <source>
        <dbReference type="ARBA" id="ARBA00023163"/>
    </source>
</evidence>
<comment type="caution">
    <text evidence="6">The sequence shown here is derived from an EMBL/GenBank/DDBJ whole genome shotgun (WGS) entry which is preliminary data.</text>
</comment>
<dbReference type="PROSITE" id="PS50931">
    <property type="entry name" value="HTH_LYSR"/>
    <property type="match status" value="1"/>
</dbReference>
<keyword evidence="2" id="KW-0805">Transcription regulation</keyword>
<dbReference type="SUPFAM" id="SSF53850">
    <property type="entry name" value="Periplasmic binding protein-like II"/>
    <property type="match status" value="1"/>
</dbReference>
<dbReference type="OrthoDB" id="8557381at2"/>
<dbReference type="CDD" id="cd08461">
    <property type="entry name" value="PBP2_DntR_like_3"/>
    <property type="match status" value="1"/>
</dbReference>
<accession>A0A506QKQ9</accession>
<dbReference type="PANTHER" id="PTHR30118:SF15">
    <property type="entry name" value="TRANSCRIPTIONAL REGULATORY PROTEIN"/>
    <property type="match status" value="1"/>
</dbReference>
<dbReference type="Gene3D" id="3.40.190.10">
    <property type="entry name" value="Periplasmic binding protein-like II"/>
    <property type="match status" value="2"/>
</dbReference>
<keyword evidence="7" id="KW-1185">Reference proteome</keyword>
<feature type="domain" description="HTH lysR-type" evidence="5">
    <location>
        <begin position="8"/>
        <end position="65"/>
    </location>
</feature>
<protein>
    <submittedName>
        <fullName evidence="6">LysR family transcriptional regulator</fullName>
    </submittedName>
</protein>
<evidence type="ECO:0000313" key="7">
    <source>
        <dbReference type="Proteomes" id="UP000317747"/>
    </source>
</evidence>
<dbReference type="AlphaFoldDB" id="A0A506QKQ9"/>
<organism evidence="6 7">
    <name type="scientific">Pantoea deleyi</name>
    <dbReference type="NCBI Taxonomy" id="470932"/>
    <lineage>
        <taxon>Bacteria</taxon>
        <taxon>Pseudomonadati</taxon>
        <taxon>Pseudomonadota</taxon>
        <taxon>Gammaproteobacteria</taxon>
        <taxon>Enterobacterales</taxon>
        <taxon>Erwiniaceae</taxon>
        <taxon>Pantoea</taxon>
    </lineage>
</organism>
<dbReference type="GO" id="GO:0003700">
    <property type="term" value="F:DNA-binding transcription factor activity"/>
    <property type="evidence" value="ECO:0007669"/>
    <property type="project" value="InterPro"/>
</dbReference>
<evidence type="ECO:0000256" key="3">
    <source>
        <dbReference type="ARBA" id="ARBA00023125"/>
    </source>
</evidence>
<dbReference type="Pfam" id="PF03466">
    <property type="entry name" value="LysR_substrate"/>
    <property type="match status" value="1"/>
</dbReference>
<dbReference type="Proteomes" id="UP000317747">
    <property type="component" value="Unassembled WGS sequence"/>
</dbReference>
<proteinExistence type="inferred from homology"/>
<dbReference type="PANTHER" id="PTHR30118">
    <property type="entry name" value="HTH-TYPE TRANSCRIPTIONAL REGULATOR LEUO-RELATED"/>
    <property type="match status" value="1"/>
</dbReference>
<gene>
    <name evidence="6" type="ORF">FJW01_04720</name>
</gene>
<comment type="similarity">
    <text evidence="1">Belongs to the LysR transcriptional regulatory family.</text>
</comment>
<sequence length="306" mass="33794">MKSDISGLDLNLLKALDALLDEGSVTRAARRLSLTQPAVSGMLTRLRDYFDDPLFVRSSHGMVPTRRATELAGPVKNILTDIAVLVRSPDFDPETAEMVYSIAATDYALSAVVVPLIARLKKQAPLIRIAVRPVDDERMHQQLSCGELDLALVTPQTTPGDLHARALFEEEYVCVAGRHHPLAAATAKMTLEQFCEQEHILVSTEGRFAGVTDEVLAQRGRERRVGVSVNSFLVVPDILRVTEMMAVVPARLVPMDSNLAVIPLPVAIPGFTKSMAWHERTHRDPAHQWIRALCLETVRKPFPDIS</sequence>
<evidence type="ECO:0000313" key="6">
    <source>
        <dbReference type="EMBL" id="TPV45658.1"/>
    </source>
</evidence>
<keyword evidence="4" id="KW-0804">Transcription</keyword>
<dbReference type="InterPro" id="IPR000847">
    <property type="entry name" value="LysR_HTH_N"/>
</dbReference>
<reference evidence="6 7" key="1">
    <citation type="submission" date="2019-06" db="EMBL/GenBank/DDBJ databases">
        <title>Taxogenomics and systematics of the genus Pantoea.</title>
        <authorList>
            <person name="Tambong J.T."/>
        </authorList>
    </citation>
    <scope>NUCLEOTIDE SEQUENCE [LARGE SCALE GENOMIC DNA]</scope>
    <source>
        <strain evidence="6 7">LMG 24200</strain>
    </source>
</reference>
<dbReference type="InterPro" id="IPR036388">
    <property type="entry name" value="WH-like_DNA-bd_sf"/>
</dbReference>
<dbReference type="GO" id="GO:0003677">
    <property type="term" value="F:DNA binding"/>
    <property type="evidence" value="ECO:0007669"/>
    <property type="project" value="UniProtKB-KW"/>
</dbReference>
<dbReference type="RefSeq" id="WP_128087062.1">
    <property type="nucleotide sequence ID" value="NZ_CP071407.1"/>
</dbReference>
<name>A0A506QKQ9_9GAMM</name>
<dbReference type="InterPro" id="IPR050389">
    <property type="entry name" value="LysR-type_TF"/>
</dbReference>
<evidence type="ECO:0000256" key="2">
    <source>
        <dbReference type="ARBA" id="ARBA00023015"/>
    </source>
</evidence>
<dbReference type="InterPro" id="IPR036390">
    <property type="entry name" value="WH_DNA-bd_sf"/>
</dbReference>
<dbReference type="EMBL" id="VHJA01000037">
    <property type="protein sequence ID" value="TPV45658.1"/>
    <property type="molecule type" value="Genomic_DNA"/>
</dbReference>